<dbReference type="EMBL" id="CP001618">
    <property type="protein sequence ID" value="ACQ79341.1"/>
    <property type="molecule type" value="Genomic_DNA"/>
</dbReference>
<comment type="similarity">
    <text evidence="1">Belongs to the carbon-nitrogen hydrolase superfamily. NIT1/NIT2 family.</text>
</comment>
<dbReference type="KEGG" id="bcv:Bcav_1081"/>
<evidence type="ECO:0000256" key="1">
    <source>
        <dbReference type="ARBA" id="ARBA00010613"/>
    </source>
</evidence>
<dbReference type="PANTHER" id="PTHR23088">
    <property type="entry name" value="NITRILASE-RELATED"/>
    <property type="match status" value="1"/>
</dbReference>
<dbReference type="Proteomes" id="UP000007962">
    <property type="component" value="Chromosome"/>
</dbReference>
<organism evidence="3 4">
    <name type="scientific">Beutenbergia cavernae (strain ATCC BAA-8 / DSM 12333 / CCUG 43141 / JCM 11478 / NBRC 16432 / NCIMB 13614 / HKI 0122)</name>
    <dbReference type="NCBI Taxonomy" id="471853"/>
    <lineage>
        <taxon>Bacteria</taxon>
        <taxon>Bacillati</taxon>
        <taxon>Actinomycetota</taxon>
        <taxon>Actinomycetes</taxon>
        <taxon>Micrococcales</taxon>
        <taxon>Beutenbergiaceae</taxon>
        <taxon>Beutenbergia</taxon>
    </lineage>
</organism>
<dbReference type="InterPro" id="IPR001110">
    <property type="entry name" value="UPF0012_CS"/>
</dbReference>
<dbReference type="PROSITE" id="PS01227">
    <property type="entry name" value="UPF0012"/>
    <property type="match status" value="1"/>
</dbReference>
<keyword evidence="3" id="KW-0012">Acyltransferase</keyword>
<dbReference type="HOGENOM" id="CLU_030130_1_2_11"/>
<evidence type="ECO:0000313" key="4">
    <source>
        <dbReference type="Proteomes" id="UP000007962"/>
    </source>
</evidence>
<dbReference type="AlphaFoldDB" id="C5C0T7"/>
<dbReference type="Gene3D" id="3.60.110.10">
    <property type="entry name" value="Carbon-nitrogen hydrolase"/>
    <property type="match status" value="1"/>
</dbReference>
<dbReference type="OrthoDB" id="9811121at2"/>
<evidence type="ECO:0000313" key="3">
    <source>
        <dbReference type="EMBL" id="ACQ79341.1"/>
    </source>
</evidence>
<evidence type="ECO:0000259" key="2">
    <source>
        <dbReference type="PROSITE" id="PS50263"/>
    </source>
</evidence>
<reference evidence="3 4" key="1">
    <citation type="journal article" date="2009" name="Stand. Genomic Sci.">
        <title>Complete genome sequence of Beutenbergia cavernae type strain (HKI 0122).</title>
        <authorList>
            <person name="Land M."/>
            <person name="Pukall R."/>
            <person name="Abt B."/>
            <person name="Goker M."/>
            <person name="Rohde M."/>
            <person name="Glavina Del Rio T."/>
            <person name="Tice H."/>
            <person name="Copeland A."/>
            <person name="Cheng J.F."/>
            <person name="Lucas S."/>
            <person name="Chen F."/>
            <person name="Nolan M."/>
            <person name="Bruce D."/>
            <person name="Goodwin L."/>
            <person name="Pitluck S."/>
            <person name="Ivanova N."/>
            <person name="Mavromatis K."/>
            <person name="Ovchinnikova G."/>
            <person name="Pati A."/>
            <person name="Chen A."/>
            <person name="Palaniappan K."/>
            <person name="Hauser L."/>
            <person name="Chang Y.J."/>
            <person name="Jefferies C.C."/>
            <person name="Saunders E."/>
            <person name="Brettin T."/>
            <person name="Detter J.C."/>
            <person name="Han C."/>
            <person name="Chain P."/>
            <person name="Bristow J."/>
            <person name="Eisen J.A."/>
            <person name="Markowitz V."/>
            <person name="Hugenholtz P."/>
            <person name="Kyrpides N.C."/>
            <person name="Klenk H.P."/>
            <person name="Lapidus A."/>
        </authorList>
    </citation>
    <scope>NUCLEOTIDE SEQUENCE [LARGE SCALE GENOMIC DNA]</scope>
    <source>
        <strain evidence="4">ATCC BAA-8 / DSM 12333 / NBRC 16432</strain>
    </source>
</reference>
<dbReference type="InterPro" id="IPR003010">
    <property type="entry name" value="C-N_Hydrolase"/>
</dbReference>
<accession>C5C0T7</accession>
<name>C5C0T7_BEUC1</name>
<keyword evidence="4" id="KW-1185">Reference proteome</keyword>
<keyword evidence="3" id="KW-0808">Transferase</keyword>
<sequence>MTTAADRTSGDPAHPDRAGEVRVAVVQLDASGDPASSRAAAVDAVESAAEAGAALVVLPEYASGWAPRLGPELAVADSFVPALQEAARRSGAAVVAGTVERGADQSRGRNVAVAIGADGSVSGTYAKVHLYDAFGVRESDFLDAGAPDDDGAPLVVDVIAPSGGVVRVGVLTCYDLRFPESARVLVDAGADVLAIGAAWAAGEHKADHLRTLARARAIENTSWLLLASQCGRGRTGRSAVIDPLGVVESEADGEAPAVVVADVSAARVARVRATNPALAHRRYAVVPRA</sequence>
<dbReference type="eggNOG" id="COG0388">
    <property type="taxonomic scope" value="Bacteria"/>
</dbReference>
<dbReference type="Pfam" id="PF00795">
    <property type="entry name" value="CN_hydrolase"/>
    <property type="match status" value="1"/>
</dbReference>
<protein>
    <submittedName>
        <fullName evidence="3">Nitrilase/cyanide hydratase and apolipoprotein N-acyltransferase</fullName>
    </submittedName>
</protein>
<dbReference type="SUPFAM" id="SSF56317">
    <property type="entry name" value="Carbon-nitrogen hydrolase"/>
    <property type="match status" value="1"/>
</dbReference>
<dbReference type="PROSITE" id="PS50263">
    <property type="entry name" value="CN_HYDROLASE"/>
    <property type="match status" value="1"/>
</dbReference>
<proteinExistence type="inferred from homology"/>
<dbReference type="InterPro" id="IPR036526">
    <property type="entry name" value="C-N_Hydrolase_sf"/>
</dbReference>
<dbReference type="RefSeq" id="WP_015881581.1">
    <property type="nucleotide sequence ID" value="NC_012669.1"/>
</dbReference>
<gene>
    <name evidence="3" type="ordered locus">Bcav_1081</name>
</gene>
<dbReference type="PANTHER" id="PTHR23088:SF27">
    <property type="entry name" value="DEAMINATED GLUTATHIONE AMIDASE"/>
    <property type="match status" value="1"/>
</dbReference>
<dbReference type="GO" id="GO:0016746">
    <property type="term" value="F:acyltransferase activity"/>
    <property type="evidence" value="ECO:0007669"/>
    <property type="project" value="UniProtKB-KW"/>
</dbReference>
<keyword evidence="3" id="KW-0449">Lipoprotein</keyword>
<feature type="domain" description="CN hydrolase" evidence="2">
    <location>
        <begin position="21"/>
        <end position="265"/>
    </location>
</feature>
<dbReference type="STRING" id="471853.Bcav_1081"/>